<dbReference type="RefSeq" id="WP_187723966.1">
    <property type="nucleotide sequence ID" value="NZ_CP060783.1"/>
</dbReference>
<reference evidence="3 4" key="1">
    <citation type="submission" date="2020-08" db="EMBL/GenBank/DDBJ databases">
        <title>Genome sequence of Diaphorobacter aerolatus KACC 16536T.</title>
        <authorList>
            <person name="Hyun D.-W."/>
            <person name="Bae J.-W."/>
        </authorList>
    </citation>
    <scope>NUCLEOTIDE SEQUENCE [LARGE SCALE GENOMIC DNA]</scope>
    <source>
        <strain evidence="3 4">KACC 16536</strain>
    </source>
</reference>
<dbReference type="EMBL" id="CP060783">
    <property type="protein sequence ID" value="QNP48368.1"/>
    <property type="molecule type" value="Genomic_DNA"/>
</dbReference>
<dbReference type="InterPro" id="IPR023346">
    <property type="entry name" value="Lysozyme-like_dom_sf"/>
</dbReference>
<dbReference type="GO" id="GO:0042742">
    <property type="term" value="P:defense response to bacterium"/>
    <property type="evidence" value="ECO:0007669"/>
    <property type="project" value="UniProtKB-KW"/>
</dbReference>
<dbReference type="GO" id="GO:0031640">
    <property type="term" value="P:killing of cells of another organism"/>
    <property type="evidence" value="ECO:0007669"/>
    <property type="project" value="UniProtKB-KW"/>
</dbReference>
<dbReference type="GO" id="GO:0003796">
    <property type="term" value="F:lysozyme activity"/>
    <property type="evidence" value="ECO:0007669"/>
    <property type="project" value="InterPro"/>
</dbReference>
<evidence type="ECO:0000256" key="2">
    <source>
        <dbReference type="ARBA" id="ARBA00022638"/>
    </source>
</evidence>
<dbReference type="KEGG" id="daer:H9K75_20835"/>
<dbReference type="SUPFAM" id="SSF53955">
    <property type="entry name" value="Lysozyme-like"/>
    <property type="match status" value="1"/>
</dbReference>
<dbReference type="Gene3D" id="1.10.530.40">
    <property type="match status" value="1"/>
</dbReference>
<protein>
    <submittedName>
        <fullName evidence="3">Glycoside hydrolase family protein</fullName>
    </submittedName>
</protein>
<keyword evidence="2" id="KW-0081">Bacteriolytic enzyme</keyword>
<organism evidence="3 4">
    <name type="scientific">Diaphorobacter aerolatus</name>
    <dbReference type="NCBI Taxonomy" id="1288495"/>
    <lineage>
        <taxon>Bacteria</taxon>
        <taxon>Pseudomonadati</taxon>
        <taxon>Pseudomonadota</taxon>
        <taxon>Betaproteobacteria</taxon>
        <taxon>Burkholderiales</taxon>
        <taxon>Comamonadaceae</taxon>
        <taxon>Diaphorobacter</taxon>
    </lineage>
</organism>
<dbReference type="Proteomes" id="UP000516028">
    <property type="component" value="Chromosome"/>
</dbReference>
<keyword evidence="3" id="KW-0378">Hydrolase</keyword>
<dbReference type="AlphaFoldDB" id="A0A7H0GJA2"/>
<name>A0A7H0GJA2_9BURK</name>
<dbReference type="InterPro" id="IPR023347">
    <property type="entry name" value="Lysozyme_dom_sf"/>
</dbReference>
<accession>A0A7H0GJA2</accession>
<sequence length="294" mass="32085">MSKPKTVQNSSYGSQSTSRKVALAQAEKGNWYASIVSEVEGYRSRPYFDNKGIAIGNGWNIGQQSRKRNTELAFGIEMDGVSTEALLPYSGVQNPTSLPNVAITPEQSSKAVELMREQYEAPMRKLVPSWSQLKRNEQDALVYHAYKVGAGGAAKYTSMLAALKTYAANPSEENKLKVAGTFTYKYTINGTVYQDARSALYLGALFTSPEAYTYLLGTTKAPADFGKVAQLSGQKIDTSKPAEDQIQDDYGKAKEVLISRGIPYTVILQAAPQATAPAPTKPRVRNNAIVFWGI</sequence>
<evidence type="ECO:0000256" key="1">
    <source>
        <dbReference type="ARBA" id="ARBA00022529"/>
    </source>
</evidence>
<evidence type="ECO:0000313" key="3">
    <source>
        <dbReference type="EMBL" id="QNP48368.1"/>
    </source>
</evidence>
<evidence type="ECO:0000313" key="4">
    <source>
        <dbReference type="Proteomes" id="UP000516028"/>
    </source>
</evidence>
<gene>
    <name evidence="3" type="ORF">H9K75_20835</name>
</gene>
<keyword evidence="1" id="KW-0929">Antimicrobial</keyword>
<proteinExistence type="predicted"/>
<keyword evidence="4" id="KW-1185">Reference proteome</keyword>